<name>A0A1I1VB67_9FLAO</name>
<dbReference type="OrthoDB" id="981785at2"/>
<protein>
    <submittedName>
        <fullName evidence="2">Plasmid stabilization system protein ParE</fullName>
    </submittedName>
</protein>
<dbReference type="EMBL" id="FOMH01000012">
    <property type="protein sequence ID" value="SFD80045.1"/>
    <property type="molecule type" value="Genomic_DNA"/>
</dbReference>
<gene>
    <name evidence="2" type="ORF">SAMN05216297_11264</name>
</gene>
<dbReference type="InterPro" id="IPR007712">
    <property type="entry name" value="RelE/ParE_toxin"/>
</dbReference>
<evidence type="ECO:0000256" key="1">
    <source>
        <dbReference type="ARBA" id="ARBA00022649"/>
    </source>
</evidence>
<dbReference type="Pfam" id="PF05016">
    <property type="entry name" value="ParE_toxin"/>
    <property type="match status" value="1"/>
</dbReference>
<evidence type="ECO:0000313" key="2">
    <source>
        <dbReference type="EMBL" id="SFD80045.1"/>
    </source>
</evidence>
<keyword evidence="3" id="KW-1185">Reference proteome</keyword>
<sequence length="96" mass="11600">MEKRLKVVWTNTAKNQLRTIFNYYKEKSEQGANNIKNEILNSTKNIRFSEQYQKDEIEPEYRRIIVKDFKILYLVEGEVIYISKIFSTKRSFAQQI</sequence>
<organism evidence="2 3">
    <name type="scientific">Flavobacterium phragmitis</name>
    <dbReference type="NCBI Taxonomy" id="739143"/>
    <lineage>
        <taxon>Bacteria</taxon>
        <taxon>Pseudomonadati</taxon>
        <taxon>Bacteroidota</taxon>
        <taxon>Flavobacteriia</taxon>
        <taxon>Flavobacteriales</taxon>
        <taxon>Flavobacteriaceae</taxon>
        <taxon>Flavobacterium</taxon>
    </lineage>
</organism>
<accession>A0A1I1VB67</accession>
<dbReference type="STRING" id="739143.SAMN05216297_11264"/>
<proteinExistence type="predicted"/>
<evidence type="ECO:0000313" key="3">
    <source>
        <dbReference type="Proteomes" id="UP000199672"/>
    </source>
</evidence>
<dbReference type="Proteomes" id="UP000199672">
    <property type="component" value="Unassembled WGS sequence"/>
</dbReference>
<keyword evidence="1" id="KW-1277">Toxin-antitoxin system</keyword>
<reference evidence="3" key="1">
    <citation type="submission" date="2016-10" db="EMBL/GenBank/DDBJ databases">
        <authorList>
            <person name="Varghese N."/>
            <person name="Submissions S."/>
        </authorList>
    </citation>
    <scope>NUCLEOTIDE SEQUENCE [LARGE SCALE GENOMIC DNA]</scope>
    <source>
        <strain evidence="3">CGMCC 1.10370</strain>
    </source>
</reference>
<dbReference type="AlphaFoldDB" id="A0A1I1VB67"/>
<dbReference type="RefSeq" id="WP_091496912.1">
    <property type="nucleotide sequence ID" value="NZ_FOMH01000012.1"/>
</dbReference>
<dbReference type="Gene3D" id="3.30.2310.20">
    <property type="entry name" value="RelE-like"/>
    <property type="match status" value="1"/>
</dbReference>
<dbReference type="InterPro" id="IPR035093">
    <property type="entry name" value="RelE/ParE_toxin_dom_sf"/>
</dbReference>